<protein>
    <recommendedName>
        <fullName evidence="2">DUF6532 domain-containing protein</fullName>
    </recommendedName>
</protein>
<feature type="domain" description="DUF6532" evidence="2">
    <location>
        <begin position="192"/>
        <end position="286"/>
    </location>
</feature>
<feature type="compositionally biased region" description="Polar residues" evidence="1">
    <location>
        <begin position="110"/>
        <end position="120"/>
    </location>
</feature>
<organism evidence="3 4">
    <name type="scientific">Mycena venus</name>
    <dbReference type="NCBI Taxonomy" id="2733690"/>
    <lineage>
        <taxon>Eukaryota</taxon>
        <taxon>Fungi</taxon>
        <taxon>Dikarya</taxon>
        <taxon>Basidiomycota</taxon>
        <taxon>Agaricomycotina</taxon>
        <taxon>Agaricomycetes</taxon>
        <taxon>Agaricomycetidae</taxon>
        <taxon>Agaricales</taxon>
        <taxon>Marasmiineae</taxon>
        <taxon>Mycenaceae</taxon>
        <taxon>Mycena</taxon>
    </lineage>
</organism>
<feature type="region of interest" description="Disordered" evidence="1">
    <location>
        <begin position="1"/>
        <end position="31"/>
    </location>
</feature>
<evidence type="ECO:0000313" key="4">
    <source>
        <dbReference type="Proteomes" id="UP000620124"/>
    </source>
</evidence>
<evidence type="ECO:0000259" key="2">
    <source>
        <dbReference type="Pfam" id="PF20149"/>
    </source>
</evidence>
<dbReference type="InterPro" id="IPR045341">
    <property type="entry name" value="DUF6532"/>
</dbReference>
<dbReference type="Pfam" id="PF20149">
    <property type="entry name" value="DUF6532"/>
    <property type="match status" value="1"/>
</dbReference>
<feature type="region of interest" description="Disordered" evidence="1">
    <location>
        <begin position="47"/>
        <end position="120"/>
    </location>
</feature>
<feature type="compositionally biased region" description="Acidic residues" evidence="1">
    <location>
        <begin position="77"/>
        <end position="86"/>
    </location>
</feature>
<feature type="compositionally biased region" description="Low complexity" evidence="1">
    <location>
        <begin position="17"/>
        <end position="29"/>
    </location>
</feature>
<proteinExistence type="predicted"/>
<evidence type="ECO:0000256" key="1">
    <source>
        <dbReference type="SAM" id="MobiDB-lite"/>
    </source>
</evidence>
<evidence type="ECO:0000313" key="3">
    <source>
        <dbReference type="EMBL" id="KAF7371465.1"/>
    </source>
</evidence>
<name>A0A8H6Z948_9AGAR</name>
<sequence>MLDEEEEAVLAKKKAKSSGSSSSAVASDAFGEEDAEALDSLLGSSRVSAADATDKDSYAGSNPESGAVLDDGKQMEESEDDEDDELPSSSDVLVEGPIKKSAHRTAKSKGGSSRVTQSTFSPGSGAVGLFGIPGNFTPEEIVDHIKWLTGNVEIRRISQPECLLTPVPTVGRAPMLAQPPGIPTGKTGIFKFGGIDLEARTYNVQQPYGAPFYKDIMNQQWFDSTKFEGMRVASFQNFMNSPVPILTLMTAAMENSLKEYTTGVRIKIKFTEEEFGPRYQHHQAALLNLQARSPTWFAQFQRDLYSKIVSTSNFPHLKAMVTDSEEDELKGVDFDALEASATANETTAV</sequence>
<keyword evidence="4" id="KW-1185">Reference proteome</keyword>
<reference evidence="3" key="1">
    <citation type="submission" date="2020-05" db="EMBL/GenBank/DDBJ databases">
        <title>Mycena genomes resolve the evolution of fungal bioluminescence.</title>
        <authorList>
            <person name="Tsai I.J."/>
        </authorList>
    </citation>
    <scope>NUCLEOTIDE SEQUENCE</scope>
    <source>
        <strain evidence="3">CCC161011</strain>
    </source>
</reference>
<accession>A0A8H6Z948</accession>
<dbReference type="AlphaFoldDB" id="A0A8H6Z948"/>
<dbReference type="Proteomes" id="UP000620124">
    <property type="component" value="Unassembled WGS sequence"/>
</dbReference>
<comment type="caution">
    <text evidence="3">The sequence shown here is derived from an EMBL/GenBank/DDBJ whole genome shotgun (WGS) entry which is preliminary data.</text>
</comment>
<dbReference type="OrthoDB" id="2790754at2759"/>
<gene>
    <name evidence="3" type="ORF">MVEN_00000900</name>
</gene>
<dbReference type="EMBL" id="JACAZI010000001">
    <property type="protein sequence ID" value="KAF7371465.1"/>
    <property type="molecule type" value="Genomic_DNA"/>
</dbReference>